<accession>A0ABD5M1D3</accession>
<dbReference type="PROSITE" id="PS50194">
    <property type="entry name" value="FILAMIN_REPEAT"/>
    <property type="match status" value="1"/>
</dbReference>
<dbReference type="RefSeq" id="WP_371162078.1">
    <property type="nucleotide sequence ID" value="NZ_JBEDNX010000005.1"/>
</dbReference>
<keyword evidence="1" id="KW-1133">Transmembrane helix</keyword>
<dbReference type="AlphaFoldDB" id="A0ABD5M1D3"/>
<reference evidence="2 3" key="1">
    <citation type="submission" date="2024-06" db="EMBL/GenBank/DDBJ databases">
        <title>Halorubrum miltondacostae sp. nov., a potential PHA producer isolated from an inland solar saltern in Rio Maior, Portugal.</title>
        <authorList>
            <person name="Albuquerque L."/>
            <person name="Viver T."/>
            <person name="Barroso C."/>
            <person name="Claudino R."/>
            <person name="Galvan M."/>
            <person name="Simoes G."/>
            <person name="Lobo Da Cunha A."/>
            <person name="Egas C."/>
        </authorList>
    </citation>
    <scope>NUCLEOTIDE SEQUENCE [LARGE SCALE GENOMIC DNA]</scope>
    <source>
        <strain evidence="2 3">RMP-11</strain>
    </source>
</reference>
<dbReference type="Pfam" id="PF23922">
    <property type="entry name" value="DUF7261"/>
    <property type="match status" value="1"/>
</dbReference>
<feature type="transmembrane region" description="Helical" evidence="1">
    <location>
        <begin position="19"/>
        <end position="43"/>
    </location>
</feature>
<sequence>MADVSDLLRRDADEDRAQIILITGLTLAVLLVAVVLLLNTVIYTENLATRGADAGGAEAIEFRDDTVDDLAGILEREHRNASSLTNVSDCDGTQIFGSFNSSARAYDRTVADFRARDATVTDLRVRGSEAECGYFIAQNETASGFRELTDPNGTADWTVASDANRTRNFRLTVDNASLAGPTGSPFTVVADSTAGGTNETWSVTLVDSGGDLNVTVDNGTTTVSETFEPRQDGNHTVDLTGGTVNGEPFDALVWAEGVQNENGTAPFEIRYKNGSEARGTYSLVVDGRDGSSPLSSTSRPYVVDAVYGVDVEIRHRTPELTYGDVVRLAPGERDA</sequence>
<dbReference type="InterPro" id="IPR055685">
    <property type="entry name" value="DUF7261"/>
</dbReference>
<gene>
    <name evidence="2" type="ORF">ABNG04_09345</name>
</gene>
<dbReference type="Proteomes" id="UP001567572">
    <property type="component" value="Unassembled WGS sequence"/>
</dbReference>
<protein>
    <submittedName>
        <fullName evidence="2">Uncharacterized protein</fullName>
    </submittedName>
</protein>
<comment type="caution">
    <text evidence="2">The sequence shown here is derived from an EMBL/GenBank/DDBJ whole genome shotgun (WGS) entry which is preliminary data.</text>
</comment>
<evidence type="ECO:0000313" key="3">
    <source>
        <dbReference type="Proteomes" id="UP001567572"/>
    </source>
</evidence>
<keyword evidence="3" id="KW-1185">Reference proteome</keyword>
<dbReference type="InterPro" id="IPR017868">
    <property type="entry name" value="Filamin/ABP280_repeat-like"/>
</dbReference>
<dbReference type="EMBL" id="JBEDNY010000003">
    <property type="protein sequence ID" value="MEZ3164069.1"/>
    <property type="molecule type" value="Genomic_DNA"/>
</dbReference>
<keyword evidence="1" id="KW-0812">Transmembrane</keyword>
<evidence type="ECO:0000313" key="2">
    <source>
        <dbReference type="EMBL" id="MEZ3164069.1"/>
    </source>
</evidence>
<name>A0ABD5M1D3_9EURY</name>
<proteinExistence type="predicted"/>
<evidence type="ECO:0000256" key="1">
    <source>
        <dbReference type="SAM" id="Phobius"/>
    </source>
</evidence>
<organism evidence="2 3">
    <name type="scientific">Halorubrum miltondacostae</name>
    <dbReference type="NCBI Taxonomy" id="3076378"/>
    <lineage>
        <taxon>Archaea</taxon>
        <taxon>Methanobacteriati</taxon>
        <taxon>Methanobacteriota</taxon>
        <taxon>Stenosarchaea group</taxon>
        <taxon>Halobacteria</taxon>
        <taxon>Halobacteriales</taxon>
        <taxon>Haloferacaceae</taxon>
        <taxon>Halorubrum</taxon>
    </lineage>
</organism>
<keyword evidence="1" id="KW-0472">Membrane</keyword>